<evidence type="ECO:0000256" key="4">
    <source>
        <dbReference type="ARBA" id="ARBA00022737"/>
    </source>
</evidence>
<feature type="domain" description="RING-type" evidence="8">
    <location>
        <begin position="158"/>
        <end position="376"/>
    </location>
</feature>
<protein>
    <recommendedName>
        <fullName evidence="8">RING-type domain-containing protein</fullName>
    </recommendedName>
</protein>
<keyword evidence="2" id="KW-0808">Transferase</keyword>
<evidence type="ECO:0000313" key="10">
    <source>
        <dbReference type="Proteomes" id="UP001530400"/>
    </source>
</evidence>
<gene>
    <name evidence="9" type="ORF">ACHAWO_011555</name>
</gene>
<dbReference type="GO" id="GO:0008270">
    <property type="term" value="F:zinc ion binding"/>
    <property type="evidence" value="ECO:0007669"/>
    <property type="project" value="UniProtKB-KW"/>
</dbReference>
<evidence type="ECO:0000259" key="8">
    <source>
        <dbReference type="PROSITE" id="PS51873"/>
    </source>
</evidence>
<reference evidence="9 10" key="1">
    <citation type="submission" date="2024-10" db="EMBL/GenBank/DDBJ databases">
        <title>Updated reference genomes for cyclostephanoid diatoms.</title>
        <authorList>
            <person name="Roberts W.R."/>
            <person name="Alverson A.J."/>
        </authorList>
    </citation>
    <scope>NUCLEOTIDE SEQUENCE [LARGE SCALE GENOMIC DNA]</scope>
    <source>
        <strain evidence="9 10">AJA010-31</strain>
    </source>
</reference>
<evidence type="ECO:0000313" key="9">
    <source>
        <dbReference type="EMBL" id="KAL3769609.1"/>
    </source>
</evidence>
<dbReference type="Pfam" id="PF26191">
    <property type="entry name" value="RING-HC_RBR_RNF216"/>
    <property type="match status" value="1"/>
</dbReference>
<dbReference type="Proteomes" id="UP001530400">
    <property type="component" value="Unassembled WGS sequence"/>
</dbReference>
<name>A0ABD3N0E6_9STRA</name>
<comment type="pathway">
    <text evidence="1">Protein modification; protein ubiquitination.</text>
</comment>
<evidence type="ECO:0000256" key="2">
    <source>
        <dbReference type="ARBA" id="ARBA00022679"/>
    </source>
</evidence>
<dbReference type="CDD" id="cd20335">
    <property type="entry name" value="BRcat_RBR"/>
    <property type="match status" value="1"/>
</dbReference>
<comment type="caution">
    <text evidence="9">The sequence shown here is derived from an EMBL/GenBank/DDBJ whole genome shotgun (WGS) entry which is preliminary data.</text>
</comment>
<sequence length="780" mass="85779">MAKLPSKAYLLQSRGLLANFFPNISDAAIEYIFNDRSNLDFTEAFRQLKEIDSNPDVIEGVPRIQVLRKHPRRTKKVSVTDEHLTDEISLIPELIQKPVSRPKEVIVLSDSEDEEDDRKPSARIFKDGARKQYAAAVSNEVIELLDSDVEEEEEKKDDLTECKVCYGDYESSEIHNCGQNEDHAVCKTCISRFVSEQLHGNGSLKFTCIGDVGCSCEYSLALLEKVLPEDLNKQVTERTFHEFTEIEGMWKCPAGCGHIGFIEQNFPWIVCPNCDRQYCTKCNEIVHYGKTCEEVRMEKAQSKDPKHRAHEAMSLACKRFCPHCNQEFMKSDGCNKITCSKCKLKSCYLCGDKIADYSHFCNHRRNDNVCPCGKLCQLWTSTDEMEKIDRNKRQEAGRKVLVEAGYTDEKEILSILGSPEKIKISTGRPNAAENRQQPVPPAGGFIFGAPPLQNANPARAGFRFANDPPPQQNANPVAAGLFGAAPQNNVRAAQVPAAQGFRFGNGAPPQQNVNPAAAAPQNNVRAAQVPAAQGFRFANDAPPRQNGNGAAGLFGAAHQNHARAAEPAAQGFRFGNDGPPQHNANPAAVADHRNNAEVYYAWNREDVRGDDDDRVQAIIRRLNLQDGHPRRLFGTPPQNNARAAQIPVAEGFRFGNNGPPQQNANPAAGLFGAPPQNNAREAAPAAQGFRFGNDAALQQNVNPVAGLFGAAHQNHARAAVPAAQGFRFGNGAALQQNANPAAVADHRNNVQVNAGNREIIRGDDAVIRFRMQMRRLGRSP</sequence>
<keyword evidence="7" id="KW-0862">Zinc</keyword>
<evidence type="ECO:0000256" key="6">
    <source>
        <dbReference type="ARBA" id="ARBA00022786"/>
    </source>
</evidence>
<accession>A0ABD3N0E6</accession>
<dbReference type="PROSITE" id="PS51873">
    <property type="entry name" value="TRIAD"/>
    <property type="match status" value="1"/>
</dbReference>
<evidence type="ECO:0000256" key="5">
    <source>
        <dbReference type="ARBA" id="ARBA00022771"/>
    </source>
</evidence>
<proteinExistence type="predicted"/>
<keyword evidence="3" id="KW-0479">Metal-binding</keyword>
<dbReference type="CDD" id="cd20353">
    <property type="entry name" value="Rcat_RBR_RNF216"/>
    <property type="match status" value="1"/>
</dbReference>
<evidence type="ECO:0000256" key="7">
    <source>
        <dbReference type="ARBA" id="ARBA00022833"/>
    </source>
</evidence>
<dbReference type="GO" id="GO:0016740">
    <property type="term" value="F:transferase activity"/>
    <property type="evidence" value="ECO:0007669"/>
    <property type="project" value="UniProtKB-KW"/>
</dbReference>
<dbReference type="Gene3D" id="1.20.120.1750">
    <property type="match status" value="1"/>
</dbReference>
<dbReference type="EMBL" id="JALLPJ020001329">
    <property type="protein sequence ID" value="KAL3769609.1"/>
    <property type="molecule type" value="Genomic_DNA"/>
</dbReference>
<dbReference type="InterPro" id="IPR051628">
    <property type="entry name" value="LUBAC_E3_Ligases"/>
</dbReference>
<dbReference type="InterPro" id="IPR044066">
    <property type="entry name" value="TRIAD_supradom"/>
</dbReference>
<evidence type="ECO:0000256" key="3">
    <source>
        <dbReference type="ARBA" id="ARBA00022723"/>
    </source>
</evidence>
<organism evidence="9 10">
    <name type="scientific">Cyclotella atomus</name>
    <dbReference type="NCBI Taxonomy" id="382360"/>
    <lineage>
        <taxon>Eukaryota</taxon>
        <taxon>Sar</taxon>
        <taxon>Stramenopiles</taxon>
        <taxon>Ochrophyta</taxon>
        <taxon>Bacillariophyta</taxon>
        <taxon>Coscinodiscophyceae</taxon>
        <taxon>Thalassiosirophycidae</taxon>
        <taxon>Stephanodiscales</taxon>
        <taxon>Stephanodiscaceae</taxon>
        <taxon>Cyclotella</taxon>
    </lineage>
</organism>
<dbReference type="InterPro" id="IPR047546">
    <property type="entry name" value="Rcat_RBR_RNF216"/>
</dbReference>
<evidence type="ECO:0000256" key="1">
    <source>
        <dbReference type="ARBA" id="ARBA00004906"/>
    </source>
</evidence>
<dbReference type="AlphaFoldDB" id="A0ABD3N0E6"/>
<keyword evidence="4" id="KW-0677">Repeat</keyword>
<dbReference type="InterPro" id="IPR047544">
    <property type="entry name" value="RING-HC_RBR_RNF216"/>
</dbReference>
<dbReference type="PANTHER" id="PTHR22770">
    <property type="entry name" value="UBIQUITIN CONJUGATING ENZYME 7 INTERACTING PROTEIN-RELATED"/>
    <property type="match status" value="1"/>
</dbReference>
<keyword evidence="6" id="KW-0833">Ubl conjugation pathway</keyword>
<dbReference type="PANTHER" id="PTHR22770:SF47">
    <property type="entry name" value="E3 UBIQUITIN-PROTEIN LIGASE RNF216"/>
    <property type="match status" value="1"/>
</dbReference>
<dbReference type="Pfam" id="PF26200">
    <property type="entry name" value="Rcat_RNF216"/>
    <property type="match status" value="1"/>
</dbReference>
<dbReference type="SUPFAM" id="SSF57850">
    <property type="entry name" value="RING/U-box"/>
    <property type="match status" value="2"/>
</dbReference>
<keyword evidence="5" id="KW-0863">Zinc-finger</keyword>
<keyword evidence="10" id="KW-1185">Reference proteome</keyword>